<dbReference type="SUPFAM" id="SSF51161">
    <property type="entry name" value="Trimeric LpxA-like enzymes"/>
    <property type="match status" value="1"/>
</dbReference>
<comment type="caution">
    <text evidence="6">The sequence shown here is derived from an EMBL/GenBank/DDBJ whole genome shotgun (WGS) entry which is preliminary data.</text>
</comment>
<dbReference type="Gene3D" id="3.40.50.20">
    <property type="match status" value="1"/>
</dbReference>
<comment type="similarity">
    <text evidence="1">Belongs to the transferase hexapeptide repeat family.</text>
</comment>
<gene>
    <name evidence="6" type="ORF">ACFFUU_01135</name>
</gene>
<sequence length="215" mass="22969">MLVIGAKGFAKEVLEVLHQSNQLENLVFYDDVNVDIPEELFRQFPVMKSEDVAANYFKTVSCKFSIGIGNPVLRKKLYDRFVTLGGEFTSTISPLATIGSFDVKIGDGSNVLSGAVFSNGSELGKGCIVYYNSIITHDCIVGDFVEISPGVILLGRSTIGSYSQIGANTTILPDIKVGKNVIIGSGSVVTKDLPDNCVAVGVPAKIIKALSPLEF</sequence>
<reference evidence="6 7" key="1">
    <citation type="submission" date="2024-09" db="EMBL/GenBank/DDBJ databases">
        <authorList>
            <person name="Sun Q."/>
            <person name="Mori K."/>
        </authorList>
    </citation>
    <scope>NUCLEOTIDE SEQUENCE [LARGE SCALE GENOMIC DNA]</scope>
    <source>
        <strain evidence="6 7">CECT 8460</strain>
    </source>
</reference>
<proteinExistence type="inferred from homology"/>
<keyword evidence="3" id="KW-0677">Repeat</keyword>
<evidence type="ECO:0000259" key="5">
    <source>
        <dbReference type="Pfam" id="PF17836"/>
    </source>
</evidence>
<evidence type="ECO:0000256" key="3">
    <source>
        <dbReference type="ARBA" id="ARBA00022737"/>
    </source>
</evidence>
<keyword evidence="2" id="KW-0808">Transferase</keyword>
<dbReference type="NCBIfam" id="TIGR03570">
    <property type="entry name" value="NeuD_NnaD"/>
    <property type="match status" value="1"/>
</dbReference>
<dbReference type="InterPro" id="IPR041561">
    <property type="entry name" value="PglD_N"/>
</dbReference>
<dbReference type="PANTHER" id="PTHR43300:SF7">
    <property type="entry name" value="UDP-N-ACETYLBACILLOSAMINE N-ACETYLTRANSFERASE"/>
    <property type="match status" value="1"/>
</dbReference>
<dbReference type="Pfam" id="PF17836">
    <property type="entry name" value="PglD_N"/>
    <property type="match status" value="1"/>
</dbReference>
<accession>A0ABV5GAQ4</accession>
<evidence type="ECO:0000256" key="1">
    <source>
        <dbReference type="ARBA" id="ARBA00007274"/>
    </source>
</evidence>
<evidence type="ECO:0000256" key="2">
    <source>
        <dbReference type="ARBA" id="ARBA00022679"/>
    </source>
</evidence>
<dbReference type="PROSITE" id="PS00101">
    <property type="entry name" value="HEXAPEP_TRANSFERASES"/>
    <property type="match status" value="1"/>
</dbReference>
<evidence type="ECO:0000313" key="7">
    <source>
        <dbReference type="Proteomes" id="UP001589576"/>
    </source>
</evidence>
<dbReference type="Gene3D" id="2.160.10.10">
    <property type="entry name" value="Hexapeptide repeat proteins"/>
    <property type="match status" value="1"/>
</dbReference>
<dbReference type="InterPro" id="IPR018357">
    <property type="entry name" value="Hexapep_transf_CS"/>
</dbReference>
<dbReference type="RefSeq" id="WP_290284808.1">
    <property type="nucleotide sequence ID" value="NZ_JAUFQN010000019.1"/>
</dbReference>
<dbReference type="EMBL" id="JBHMFB010000003">
    <property type="protein sequence ID" value="MFB9088199.1"/>
    <property type="molecule type" value="Genomic_DNA"/>
</dbReference>
<dbReference type="InterPro" id="IPR001451">
    <property type="entry name" value="Hexapep"/>
</dbReference>
<feature type="domain" description="PglD N-terminal" evidence="5">
    <location>
        <begin position="2"/>
        <end position="80"/>
    </location>
</feature>
<organism evidence="6 7">
    <name type="scientific">Flavobacterium paronense</name>
    <dbReference type="NCBI Taxonomy" id="1392775"/>
    <lineage>
        <taxon>Bacteria</taxon>
        <taxon>Pseudomonadati</taxon>
        <taxon>Bacteroidota</taxon>
        <taxon>Flavobacteriia</taxon>
        <taxon>Flavobacteriales</taxon>
        <taxon>Flavobacteriaceae</taxon>
        <taxon>Flavobacterium</taxon>
    </lineage>
</organism>
<dbReference type="PANTHER" id="PTHR43300">
    <property type="entry name" value="ACETYLTRANSFERASE"/>
    <property type="match status" value="1"/>
</dbReference>
<dbReference type="Pfam" id="PF00132">
    <property type="entry name" value="Hexapep"/>
    <property type="match status" value="1"/>
</dbReference>
<protein>
    <submittedName>
        <fullName evidence="6">Acetyltransferase</fullName>
    </submittedName>
</protein>
<dbReference type="InterPro" id="IPR011004">
    <property type="entry name" value="Trimer_LpxA-like_sf"/>
</dbReference>
<name>A0ABV5GAQ4_9FLAO</name>
<dbReference type="Proteomes" id="UP001589576">
    <property type="component" value="Unassembled WGS sequence"/>
</dbReference>
<keyword evidence="4" id="KW-0012">Acyltransferase</keyword>
<keyword evidence="7" id="KW-1185">Reference proteome</keyword>
<evidence type="ECO:0000313" key="6">
    <source>
        <dbReference type="EMBL" id="MFB9088199.1"/>
    </source>
</evidence>
<dbReference type="CDD" id="cd03360">
    <property type="entry name" value="LbH_AT_putative"/>
    <property type="match status" value="1"/>
</dbReference>
<dbReference type="InterPro" id="IPR050179">
    <property type="entry name" value="Trans_hexapeptide_repeat"/>
</dbReference>
<dbReference type="InterPro" id="IPR020019">
    <property type="entry name" value="AcTrfase_PglD-like"/>
</dbReference>
<evidence type="ECO:0000256" key="4">
    <source>
        <dbReference type="ARBA" id="ARBA00023315"/>
    </source>
</evidence>